<dbReference type="SUPFAM" id="SSF64518">
    <property type="entry name" value="Phase 1 flagellin"/>
    <property type="match status" value="1"/>
</dbReference>
<evidence type="ECO:0000259" key="5">
    <source>
        <dbReference type="Pfam" id="PF00669"/>
    </source>
</evidence>
<comment type="similarity">
    <text evidence="3">Belongs to the bacterial flagellin family.</text>
</comment>
<comment type="subcellular location">
    <subcellularLocation>
        <location evidence="1">Bacterial flagellum</location>
    </subcellularLocation>
    <subcellularLocation>
        <location evidence="2">Secreted</location>
    </subcellularLocation>
</comment>
<dbReference type="PANTHER" id="PTHR42792:SF1">
    <property type="entry name" value="FLAGELLAR HOOK-ASSOCIATED PROTEIN 3"/>
    <property type="match status" value="1"/>
</dbReference>
<gene>
    <name evidence="6" type="ORF">GCM10009096_04290</name>
</gene>
<name>A0ABN1A3M9_9SPHN</name>
<evidence type="ECO:0000256" key="4">
    <source>
        <dbReference type="ARBA" id="ARBA00023143"/>
    </source>
</evidence>
<sequence>MESINRTRPADAIQKQNELSKLIARTQESIATGVSFNRPSEAPSSWLEISSISRQSTIEDSWSNNIGRARILAQQAESTIDTMSNGVARIRELMVLANNETLAPQDREVIALELESFQQQFNQLTQVKDNYGGQLFHAGDPIEMRIDTDVLVTPAPTQQEVSGDIDIGGGASQSLDAIMTNMIQAVRTGTPTERADQLDRAKSLTDHFSTLLGRQGVLVNRLDEQDLRLQDSRLNTTERRVALENTDVAQAISQFQSLLVNLEAAQRLYAQTASNSLIQLIG</sequence>
<dbReference type="Gene3D" id="1.20.1330.10">
    <property type="entry name" value="f41 fragment of flagellin, N-terminal domain"/>
    <property type="match status" value="1"/>
</dbReference>
<dbReference type="Pfam" id="PF00669">
    <property type="entry name" value="Flagellin_N"/>
    <property type="match status" value="1"/>
</dbReference>
<feature type="domain" description="Flagellin N-terminal" evidence="5">
    <location>
        <begin position="20"/>
        <end position="134"/>
    </location>
</feature>
<organism evidence="6 7">
    <name type="scientific">Parasphingorhabdus litoris</name>
    <dbReference type="NCBI Taxonomy" id="394733"/>
    <lineage>
        <taxon>Bacteria</taxon>
        <taxon>Pseudomonadati</taxon>
        <taxon>Pseudomonadota</taxon>
        <taxon>Alphaproteobacteria</taxon>
        <taxon>Sphingomonadales</taxon>
        <taxon>Sphingomonadaceae</taxon>
        <taxon>Parasphingorhabdus</taxon>
    </lineage>
</organism>
<protein>
    <recommendedName>
        <fullName evidence="5">Flagellin N-terminal domain-containing protein</fullName>
    </recommendedName>
</protein>
<proteinExistence type="inferred from homology"/>
<reference evidence="6 7" key="1">
    <citation type="journal article" date="2019" name="Int. J. Syst. Evol. Microbiol.">
        <title>The Global Catalogue of Microorganisms (GCM) 10K type strain sequencing project: providing services to taxonomists for standard genome sequencing and annotation.</title>
        <authorList>
            <consortium name="The Broad Institute Genomics Platform"/>
            <consortium name="The Broad Institute Genome Sequencing Center for Infectious Disease"/>
            <person name="Wu L."/>
            <person name="Ma J."/>
        </authorList>
    </citation>
    <scope>NUCLEOTIDE SEQUENCE [LARGE SCALE GENOMIC DNA]</scope>
    <source>
        <strain evidence="6 7">JCM 14162</strain>
    </source>
</reference>
<evidence type="ECO:0000313" key="6">
    <source>
        <dbReference type="EMBL" id="GAA0466750.1"/>
    </source>
</evidence>
<dbReference type="Proteomes" id="UP001500713">
    <property type="component" value="Unassembled WGS sequence"/>
</dbReference>
<evidence type="ECO:0000256" key="2">
    <source>
        <dbReference type="ARBA" id="ARBA00004613"/>
    </source>
</evidence>
<keyword evidence="4" id="KW-0975">Bacterial flagellum</keyword>
<evidence type="ECO:0000256" key="1">
    <source>
        <dbReference type="ARBA" id="ARBA00004365"/>
    </source>
</evidence>
<dbReference type="EMBL" id="BAAAEM010000002">
    <property type="protein sequence ID" value="GAA0466750.1"/>
    <property type="molecule type" value="Genomic_DNA"/>
</dbReference>
<comment type="caution">
    <text evidence="6">The sequence shown here is derived from an EMBL/GenBank/DDBJ whole genome shotgun (WGS) entry which is preliminary data.</text>
</comment>
<evidence type="ECO:0000256" key="3">
    <source>
        <dbReference type="ARBA" id="ARBA00005709"/>
    </source>
</evidence>
<dbReference type="PANTHER" id="PTHR42792">
    <property type="entry name" value="FLAGELLIN"/>
    <property type="match status" value="1"/>
</dbReference>
<accession>A0ABN1A3M9</accession>
<keyword evidence="7" id="KW-1185">Reference proteome</keyword>
<dbReference type="InterPro" id="IPR001029">
    <property type="entry name" value="Flagellin_N"/>
</dbReference>
<evidence type="ECO:0000313" key="7">
    <source>
        <dbReference type="Proteomes" id="UP001500713"/>
    </source>
</evidence>
<dbReference type="InterPro" id="IPR001492">
    <property type="entry name" value="Flagellin"/>
</dbReference>